<keyword evidence="5" id="KW-1185">Reference proteome</keyword>
<dbReference type="InterPro" id="IPR014710">
    <property type="entry name" value="RmlC-like_jellyroll"/>
</dbReference>
<dbReference type="Gene3D" id="2.60.120.10">
    <property type="entry name" value="Jelly Rolls"/>
    <property type="match status" value="1"/>
</dbReference>
<feature type="domain" description="Cupin type-2" evidence="3">
    <location>
        <begin position="47"/>
        <end position="115"/>
    </location>
</feature>
<feature type="region of interest" description="Disordered" evidence="2">
    <location>
        <begin position="1"/>
        <end position="20"/>
    </location>
</feature>
<dbReference type="InterPro" id="IPR011051">
    <property type="entry name" value="RmlC_Cupin_sf"/>
</dbReference>
<dbReference type="Proteomes" id="UP000612893">
    <property type="component" value="Unassembled WGS sequence"/>
</dbReference>
<dbReference type="InterPro" id="IPR051610">
    <property type="entry name" value="GPI/OXD"/>
</dbReference>
<sequence length="118" mass="12543">MSTHTDLPGPMHKLSSEVDGDVPAGMSLSVYDMPGGDRPVVPVEISHWSLAPGADSGDDEHGVRELWLIAAGRGEMTCGGRRLEVAAGDVVSIEPSQPHRLVNSGNQPVEVFSVWWTG</sequence>
<dbReference type="InterPro" id="IPR013096">
    <property type="entry name" value="Cupin_2"/>
</dbReference>
<accession>A0A934N7Z0</accession>
<dbReference type="AlphaFoldDB" id="A0A934N7Z0"/>
<protein>
    <submittedName>
        <fullName evidence="4">Cupin domain-containing protein</fullName>
    </submittedName>
</protein>
<dbReference type="PANTHER" id="PTHR35848:SF6">
    <property type="entry name" value="CUPIN TYPE-2 DOMAIN-CONTAINING PROTEIN"/>
    <property type="match status" value="1"/>
</dbReference>
<dbReference type="EMBL" id="JAEKNR010000061">
    <property type="protein sequence ID" value="MBJ7597423.1"/>
    <property type="molecule type" value="Genomic_DNA"/>
</dbReference>
<dbReference type="Pfam" id="PF07883">
    <property type="entry name" value="Cupin_2"/>
    <property type="match status" value="1"/>
</dbReference>
<evidence type="ECO:0000313" key="4">
    <source>
        <dbReference type="EMBL" id="MBJ7597423.1"/>
    </source>
</evidence>
<keyword evidence="1" id="KW-0479">Metal-binding</keyword>
<reference evidence="4" key="1">
    <citation type="submission" date="2020-10" db="EMBL/GenBank/DDBJ databases">
        <title>Ca. Dormibacterota MAGs.</title>
        <authorList>
            <person name="Montgomery K."/>
        </authorList>
    </citation>
    <scope>NUCLEOTIDE SEQUENCE [LARGE SCALE GENOMIC DNA]</scope>
    <source>
        <strain evidence="4">SC8812_S17_10</strain>
    </source>
</reference>
<comment type="caution">
    <text evidence="4">The sequence shown here is derived from an EMBL/GenBank/DDBJ whole genome shotgun (WGS) entry which is preliminary data.</text>
</comment>
<dbReference type="PANTHER" id="PTHR35848">
    <property type="entry name" value="OXALATE-BINDING PROTEIN"/>
    <property type="match status" value="1"/>
</dbReference>
<dbReference type="RefSeq" id="WP_338199626.1">
    <property type="nucleotide sequence ID" value="NZ_JAEKNR010000061.1"/>
</dbReference>
<evidence type="ECO:0000259" key="3">
    <source>
        <dbReference type="Pfam" id="PF07883"/>
    </source>
</evidence>
<proteinExistence type="predicted"/>
<evidence type="ECO:0000313" key="5">
    <source>
        <dbReference type="Proteomes" id="UP000612893"/>
    </source>
</evidence>
<evidence type="ECO:0000256" key="1">
    <source>
        <dbReference type="ARBA" id="ARBA00022723"/>
    </source>
</evidence>
<dbReference type="GO" id="GO:0046872">
    <property type="term" value="F:metal ion binding"/>
    <property type="evidence" value="ECO:0007669"/>
    <property type="project" value="UniProtKB-KW"/>
</dbReference>
<organism evidence="4 5">
    <name type="scientific">Candidatus Nephthysia bennettiae</name>
    <dbReference type="NCBI Taxonomy" id="3127016"/>
    <lineage>
        <taxon>Bacteria</taxon>
        <taxon>Bacillati</taxon>
        <taxon>Candidatus Dormiibacterota</taxon>
        <taxon>Candidatus Dormibacteria</taxon>
        <taxon>Candidatus Dormibacterales</taxon>
        <taxon>Candidatus Dormibacteraceae</taxon>
        <taxon>Candidatus Nephthysia</taxon>
    </lineage>
</organism>
<name>A0A934N7Z0_9BACT</name>
<evidence type="ECO:0000256" key="2">
    <source>
        <dbReference type="SAM" id="MobiDB-lite"/>
    </source>
</evidence>
<gene>
    <name evidence="4" type="ORF">JF922_04975</name>
</gene>
<dbReference type="SUPFAM" id="SSF51182">
    <property type="entry name" value="RmlC-like cupins"/>
    <property type="match status" value="1"/>
</dbReference>